<keyword evidence="2" id="KW-1185">Reference proteome</keyword>
<reference evidence="1" key="1">
    <citation type="submission" date="2004-02" db="EMBL/GenBank/DDBJ databases">
        <authorList>
            <consortium name="DOE Joint Genome Institute"/>
        </authorList>
    </citation>
    <scope>NUCLEOTIDE SEQUENCE [LARGE SCALE GENOMIC DNA]</scope>
    <source>
        <strain evidence="1">WH 8501</strain>
    </source>
</reference>
<reference evidence="1" key="2">
    <citation type="submission" date="2005-06" db="EMBL/GenBank/DDBJ databases">
        <title>Sequencing of the draft genome and assembly of Crocosphaera watsonii WH 8501.</title>
        <authorList>
            <consortium name="US DOE Joint Genome Institute (JGI-PGF)"/>
            <person name="Copeland A."/>
            <person name="Lucas S."/>
            <person name="Lapidus A."/>
            <person name="Barry K."/>
            <person name="Detter C."/>
            <person name="Glavina T."/>
            <person name="Hammon N."/>
            <person name="Israni S."/>
            <person name="Pitluck S."/>
            <person name="Richardson P."/>
        </authorList>
    </citation>
    <scope>NUCLEOTIDE SEQUENCE [LARGE SCALE GENOMIC DNA]</scope>
    <source>
        <strain evidence="1">WH 8501</strain>
    </source>
</reference>
<protein>
    <submittedName>
        <fullName evidence="1">Uncharacterized protein</fullName>
    </submittedName>
</protein>
<name>Q4C4V4_CROWT</name>
<accession>Q4C4V4</accession>
<organism evidence="1 2">
    <name type="scientific">Crocosphaera watsonii WH 8501</name>
    <dbReference type="NCBI Taxonomy" id="165597"/>
    <lineage>
        <taxon>Bacteria</taxon>
        <taxon>Bacillati</taxon>
        <taxon>Cyanobacteriota</taxon>
        <taxon>Cyanophyceae</taxon>
        <taxon>Oscillatoriophycideae</taxon>
        <taxon>Chroococcales</taxon>
        <taxon>Aphanothecaceae</taxon>
        <taxon>Crocosphaera</taxon>
    </lineage>
</organism>
<dbReference type="RefSeq" id="WP_007305195.1">
    <property type="nucleotide sequence ID" value="NZ_AADV02000007.1"/>
</dbReference>
<comment type="caution">
    <text evidence="1">The sequence shown here is derived from an EMBL/GenBank/DDBJ whole genome shotgun (WGS) entry which is preliminary data.</text>
</comment>
<dbReference type="KEGG" id="cwa:CwatDRAFT_4289"/>
<gene>
    <name evidence="1" type="ORF">CwatDRAFT_4289</name>
</gene>
<dbReference type="EMBL" id="AADV02000007">
    <property type="protein sequence ID" value="EAM51191.1"/>
    <property type="molecule type" value="Genomic_DNA"/>
</dbReference>
<evidence type="ECO:0000313" key="1">
    <source>
        <dbReference type="EMBL" id="EAM51191.1"/>
    </source>
</evidence>
<evidence type="ECO:0000313" key="2">
    <source>
        <dbReference type="Proteomes" id="UP000003922"/>
    </source>
</evidence>
<proteinExistence type="predicted"/>
<sequence>MTTTSTPNQAYFRGEQTKTIHERNWNSEEFETLAQSVTGKDIDSDRVPGFLVDA</sequence>
<dbReference type="Proteomes" id="UP000003922">
    <property type="component" value="Unassembled WGS sequence"/>
</dbReference>
<dbReference type="InterPro" id="IPR058523">
    <property type="entry name" value="DUF8210"/>
</dbReference>
<reference evidence="1" key="3">
    <citation type="submission" date="2016-12" db="EMBL/GenBank/DDBJ databases">
        <title>Annotation of the draft genome assembly of Crocosphaera watsonii WH 8501.</title>
        <authorList>
            <consortium name="US DOE Joint Genome Institute (JGI-ORNL)"/>
            <person name="Larimer F."/>
            <person name="Land M."/>
        </authorList>
    </citation>
    <scope>NUCLEOTIDE SEQUENCE</scope>
    <source>
        <strain evidence="1">WH 8501</strain>
    </source>
</reference>
<dbReference type="Pfam" id="PF26637">
    <property type="entry name" value="DUF8210"/>
    <property type="match status" value="1"/>
</dbReference>
<dbReference type="AlphaFoldDB" id="Q4C4V4"/>